<feature type="region of interest" description="Disordered" evidence="1">
    <location>
        <begin position="243"/>
        <end position="278"/>
    </location>
</feature>
<name>A0A131ZCL1_RHIAP</name>
<dbReference type="PANTHER" id="PTHR34153">
    <property type="entry name" value="SI:CH211-262H13.3-RELATED-RELATED"/>
    <property type="match status" value="1"/>
</dbReference>
<accession>A0A131ZCL1</accession>
<evidence type="ECO:0000313" key="4">
    <source>
        <dbReference type="EMBL" id="JAP88226.1"/>
    </source>
</evidence>
<feature type="non-terminal residue" evidence="4">
    <location>
        <position position="1"/>
    </location>
</feature>
<feature type="non-terminal residue" evidence="4">
    <location>
        <position position="456"/>
    </location>
</feature>
<feature type="signal peptide" evidence="2">
    <location>
        <begin position="1"/>
        <end position="21"/>
    </location>
</feature>
<evidence type="ECO:0000259" key="3">
    <source>
        <dbReference type="Pfam" id="PF16064"/>
    </source>
</evidence>
<dbReference type="AlphaFoldDB" id="A0A131ZCL1"/>
<dbReference type="EMBL" id="GEDV01000331">
    <property type="protein sequence ID" value="JAP88226.1"/>
    <property type="molecule type" value="Transcribed_RNA"/>
</dbReference>
<feature type="region of interest" description="Disordered" evidence="1">
    <location>
        <begin position="117"/>
        <end position="186"/>
    </location>
</feature>
<dbReference type="Pfam" id="PF16064">
    <property type="entry name" value="DUF4806"/>
    <property type="match status" value="1"/>
</dbReference>
<reference evidence="4" key="1">
    <citation type="journal article" date="2016" name="Ticks Tick Borne Dis.">
        <title>De novo assembly and annotation of the salivary gland transcriptome of Rhipicephalus appendiculatus male and female ticks during blood feeding.</title>
        <authorList>
            <person name="de Castro M.H."/>
            <person name="de Klerk D."/>
            <person name="Pienaar R."/>
            <person name="Latif A.A."/>
            <person name="Rees D.J."/>
            <person name="Mans B.J."/>
        </authorList>
    </citation>
    <scope>NUCLEOTIDE SEQUENCE</scope>
    <source>
        <tissue evidence="4">Salivary glands</tissue>
    </source>
</reference>
<evidence type="ECO:0000256" key="2">
    <source>
        <dbReference type="SAM" id="SignalP"/>
    </source>
</evidence>
<evidence type="ECO:0000256" key="1">
    <source>
        <dbReference type="SAM" id="MobiDB-lite"/>
    </source>
</evidence>
<keyword evidence="2" id="KW-0732">Signal</keyword>
<feature type="domain" description="DUF4806" evidence="3">
    <location>
        <begin position="339"/>
        <end position="415"/>
    </location>
</feature>
<proteinExistence type="predicted"/>
<feature type="compositionally biased region" description="Basic and acidic residues" evidence="1">
    <location>
        <begin position="172"/>
        <end position="182"/>
    </location>
</feature>
<feature type="compositionally biased region" description="Polar residues" evidence="1">
    <location>
        <begin position="245"/>
        <end position="265"/>
    </location>
</feature>
<dbReference type="InterPro" id="IPR032071">
    <property type="entry name" value="DUF4806"/>
</dbReference>
<sequence length="456" mass="50885">ICWFACSVVTVYLWFLVAAHCRDFVFIANEKMSFAVVHILEFNTVTVVPCKWIRGQACAWPPMTTDVAARLAMKSVDLEPHWKRYDVTFRGLFSSYEKAKGKLNDFQYQGLSTESEAPHAKRKCRRTFQKPAYSSDSDDDRNFPSAPPRSITSKSYAANKTGMVHGKSSPLLKEEPSDHSREGSAVLHTEGNQSCFSARECCKLPAQMQPVSVPHQQQECRGDSTAGHQQSLQSAFHIVVEDSSRSSSADVTTVPCSPASTSVSDMPSEDDYDTHDRRRSACNSLSAKEHDMSQADFQKQVLHLLRIVHSKLEQQGQQLKVLLEKLGLTEQESSPVLSHPLETEEDLAIFEETLSHSTKNQLVSQLGQYGGNNVPSTVRRILGHLIHDSLAAKFSWLGKKGKAPFSQLKLADVIISAVRMNGKFKDATEFEVQEAIKSWLRHAPARLQKAIPIPDK</sequence>
<dbReference type="PANTHER" id="PTHR34153:SF2">
    <property type="entry name" value="SI:CH211-262H13.3-RELATED"/>
    <property type="match status" value="1"/>
</dbReference>
<feature type="chain" id="PRO_5007287234" evidence="2">
    <location>
        <begin position="22"/>
        <end position="456"/>
    </location>
</feature>
<organism evidence="4">
    <name type="scientific">Rhipicephalus appendiculatus</name>
    <name type="common">Brown ear tick</name>
    <dbReference type="NCBI Taxonomy" id="34631"/>
    <lineage>
        <taxon>Eukaryota</taxon>
        <taxon>Metazoa</taxon>
        <taxon>Ecdysozoa</taxon>
        <taxon>Arthropoda</taxon>
        <taxon>Chelicerata</taxon>
        <taxon>Arachnida</taxon>
        <taxon>Acari</taxon>
        <taxon>Parasitiformes</taxon>
        <taxon>Ixodida</taxon>
        <taxon>Ixodoidea</taxon>
        <taxon>Ixodidae</taxon>
        <taxon>Rhipicephalinae</taxon>
        <taxon>Rhipicephalus</taxon>
        <taxon>Rhipicephalus</taxon>
    </lineage>
</organism>
<protein>
    <submittedName>
        <fullName evidence="4">Zinc finger protein</fullName>
    </submittedName>
</protein>